<organism evidence="1 2">
    <name type="scientific">Eumeta variegata</name>
    <name type="common">Bagworm moth</name>
    <name type="synonym">Eumeta japonica</name>
    <dbReference type="NCBI Taxonomy" id="151549"/>
    <lineage>
        <taxon>Eukaryota</taxon>
        <taxon>Metazoa</taxon>
        <taxon>Ecdysozoa</taxon>
        <taxon>Arthropoda</taxon>
        <taxon>Hexapoda</taxon>
        <taxon>Insecta</taxon>
        <taxon>Pterygota</taxon>
        <taxon>Neoptera</taxon>
        <taxon>Endopterygota</taxon>
        <taxon>Lepidoptera</taxon>
        <taxon>Glossata</taxon>
        <taxon>Ditrysia</taxon>
        <taxon>Tineoidea</taxon>
        <taxon>Psychidae</taxon>
        <taxon>Oiketicinae</taxon>
        <taxon>Eumeta</taxon>
    </lineage>
</organism>
<evidence type="ECO:0000313" key="2">
    <source>
        <dbReference type="Proteomes" id="UP000299102"/>
    </source>
</evidence>
<sequence>MIPIAIRFSILILALFWVLICLTLDYGARARSAFRHAPYSNSDNAFGSKFGTTLDSPPWFRSRFRSVLVSAFVSALRLVCDFDSDTVYDAASQGDGYPNKI</sequence>
<dbReference type="EMBL" id="BGZK01001388">
    <property type="protein sequence ID" value="GBP78841.1"/>
    <property type="molecule type" value="Genomic_DNA"/>
</dbReference>
<evidence type="ECO:0000313" key="1">
    <source>
        <dbReference type="EMBL" id="GBP78841.1"/>
    </source>
</evidence>
<dbReference type="Proteomes" id="UP000299102">
    <property type="component" value="Unassembled WGS sequence"/>
</dbReference>
<proteinExistence type="predicted"/>
<dbReference type="AlphaFoldDB" id="A0A4C1YQV6"/>
<protein>
    <submittedName>
        <fullName evidence="1">Uncharacterized protein</fullName>
    </submittedName>
</protein>
<name>A0A4C1YQV6_EUMVA</name>
<accession>A0A4C1YQV6</accession>
<gene>
    <name evidence="1" type="ORF">EVAR_103402_1</name>
</gene>
<keyword evidence="2" id="KW-1185">Reference proteome</keyword>
<reference evidence="1 2" key="1">
    <citation type="journal article" date="2019" name="Commun. Biol.">
        <title>The bagworm genome reveals a unique fibroin gene that provides high tensile strength.</title>
        <authorList>
            <person name="Kono N."/>
            <person name="Nakamura H."/>
            <person name="Ohtoshi R."/>
            <person name="Tomita M."/>
            <person name="Numata K."/>
            <person name="Arakawa K."/>
        </authorList>
    </citation>
    <scope>NUCLEOTIDE SEQUENCE [LARGE SCALE GENOMIC DNA]</scope>
</reference>
<comment type="caution">
    <text evidence="1">The sequence shown here is derived from an EMBL/GenBank/DDBJ whole genome shotgun (WGS) entry which is preliminary data.</text>
</comment>